<dbReference type="Pfam" id="PF06580">
    <property type="entry name" value="His_kinase"/>
    <property type="match status" value="1"/>
</dbReference>
<feature type="domain" description="Signal transduction histidine kinase internal region" evidence="2">
    <location>
        <begin position="163"/>
        <end position="241"/>
    </location>
</feature>
<dbReference type="InterPro" id="IPR050640">
    <property type="entry name" value="Bact_2-comp_sensor_kinase"/>
</dbReference>
<feature type="transmembrane region" description="Helical" evidence="1">
    <location>
        <begin position="31"/>
        <end position="47"/>
    </location>
</feature>
<proteinExistence type="predicted"/>
<dbReference type="Proteomes" id="UP000644693">
    <property type="component" value="Unassembled WGS sequence"/>
</dbReference>
<dbReference type="AlphaFoldDB" id="A0A918XLI7"/>
<dbReference type="EMBL" id="BMYM01000002">
    <property type="protein sequence ID" value="GHD36492.1"/>
    <property type="molecule type" value="Genomic_DNA"/>
</dbReference>
<accession>A0A918XLI7</accession>
<gene>
    <name evidence="3" type="primary">algZ</name>
    <name evidence="3" type="ORF">GCM10007053_24960</name>
</gene>
<dbReference type="PANTHER" id="PTHR34220">
    <property type="entry name" value="SENSOR HISTIDINE KINASE YPDA"/>
    <property type="match status" value="1"/>
</dbReference>
<sequence>MAAIDGQQSPPLTVRNSGELFVPDICAPRPVFIMVLLAELLVLVYTLANSSLPNFDWELLALCSLFTQWVVLLCAATICLLRSAFTRLSLVATAACCLAVIALVTAVSSYLVTVAVADFPPVGSAYWWVFRNVLVAWLLGALVLRYFYLQQQITLRERAELQARLDSLRARIRPHFLFNTMNSIASLIDARPRDAERAVEDLAELFRASLNDRDSEHTVGDELRLCEVYLGIEKLRLGERLQCEWQVDEAARSLPMPSLLLQPLVENAVYHGIAPRAEGGVIRVAVALREQRIAVEVTNPIPERGGHSDGHHMALSNIEQRLQALYGTQGLLQSEATEAAYRITLSYPVTP</sequence>
<reference evidence="3" key="1">
    <citation type="journal article" date="2014" name="Int. J. Syst. Evol. Microbiol.">
        <title>Complete genome sequence of Corynebacterium casei LMG S-19264T (=DSM 44701T), isolated from a smear-ripened cheese.</title>
        <authorList>
            <consortium name="US DOE Joint Genome Institute (JGI-PGF)"/>
            <person name="Walter F."/>
            <person name="Albersmeier A."/>
            <person name="Kalinowski J."/>
            <person name="Ruckert C."/>
        </authorList>
    </citation>
    <scope>NUCLEOTIDE SEQUENCE</scope>
    <source>
        <strain evidence="3">KCTC 23430</strain>
    </source>
</reference>
<feature type="transmembrane region" description="Helical" evidence="1">
    <location>
        <begin position="88"/>
        <end position="113"/>
    </location>
</feature>
<organism evidence="3 4">
    <name type="scientific">Parahalioglobus pacificus</name>
    <dbReference type="NCBI Taxonomy" id="930806"/>
    <lineage>
        <taxon>Bacteria</taxon>
        <taxon>Pseudomonadati</taxon>
        <taxon>Pseudomonadota</taxon>
        <taxon>Gammaproteobacteria</taxon>
        <taxon>Cellvibrionales</taxon>
        <taxon>Halieaceae</taxon>
        <taxon>Parahalioglobus</taxon>
    </lineage>
</organism>
<dbReference type="RefSeq" id="WP_189478110.1">
    <property type="nucleotide sequence ID" value="NZ_BMYM01000002.1"/>
</dbReference>
<keyword evidence="1" id="KW-0472">Membrane</keyword>
<dbReference type="InterPro" id="IPR010559">
    <property type="entry name" value="Sig_transdc_His_kin_internal"/>
</dbReference>
<comment type="caution">
    <text evidence="3">The sequence shown here is derived from an EMBL/GenBank/DDBJ whole genome shotgun (WGS) entry which is preliminary data.</text>
</comment>
<dbReference type="SUPFAM" id="SSF55874">
    <property type="entry name" value="ATPase domain of HSP90 chaperone/DNA topoisomerase II/histidine kinase"/>
    <property type="match status" value="1"/>
</dbReference>
<dbReference type="Gene3D" id="3.30.565.10">
    <property type="entry name" value="Histidine kinase-like ATPase, C-terminal domain"/>
    <property type="match status" value="1"/>
</dbReference>
<keyword evidence="1" id="KW-0812">Transmembrane</keyword>
<feature type="transmembrane region" description="Helical" evidence="1">
    <location>
        <begin position="59"/>
        <end position="81"/>
    </location>
</feature>
<keyword evidence="1" id="KW-1133">Transmembrane helix</keyword>
<name>A0A918XLI7_9GAMM</name>
<evidence type="ECO:0000259" key="2">
    <source>
        <dbReference type="Pfam" id="PF06580"/>
    </source>
</evidence>
<reference evidence="3" key="2">
    <citation type="submission" date="2020-09" db="EMBL/GenBank/DDBJ databases">
        <authorList>
            <person name="Sun Q."/>
            <person name="Kim S."/>
        </authorList>
    </citation>
    <scope>NUCLEOTIDE SEQUENCE</scope>
    <source>
        <strain evidence="3">KCTC 23430</strain>
    </source>
</reference>
<evidence type="ECO:0000313" key="4">
    <source>
        <dbReference type="Proteomes" id="UP000644693"/>
    </source>
</evidence>
<dbReference type="PANTHER" id="PTHR34220:SF7">
    <property type="entry name" value="SENSOR HISTIDINE KINASE YPDA"/>
    <property type="match status" value="1"/>
</dbReference>
<feature type="transmembrane region" description="Helical" evidence="1">
    <location>
        <begin position="125"/>
        <end position="148"/>
    </location>
</feature>
<keyword evidence="4" id="KW-1185">Reference proteome</keyword>
<protein>
    <submittedName>
        <fullName evidence="3">Alginate biosynthesis protein AlgZ/FimS</fullName>
    </submittedName>
</protein>
<evidence type="ECO:0000256" key="1">
    <source>
        <dbReference type="SAM" id="Phobius"/>
    </source>
</evidence>
<dbReference type="InterPro" id="IPR036890">
    <property type="entry name" value="HATPase_C_sf"/>
</dbReference>
<dbReference type="GO" id="GO:0016020">
    <property type="term" value="C:membrane"/>
    <property type="evidence" value="ECO:0007669"/>
    <property type="project" value="InterPro"/>
</dbReference>
<dbReference type="GO" id="GO:0000155">
    <property type="term" value="F:phosphorelay sensor kinase activity"/>
    <property type="evidence" value="ECO:0007669"/>
    <property type="project" value="InterPro"/>
</dbReference>
<evidence type="ECO:0000313" key="3">
    <source>
        <dbReference type="EMBL" id="GHD36492.1"/>
    </source>
</evidence>